<feature type="compositionally biased region" description="Basic and acidic residues" evidence="1">
    <location>
        <begin position="34"/>
        <end position="45"/>
    </location>
</feature>
<comment type="caution">
    <text evidence="2">The sequence shown here is derived from an EMBL/GenBank/DDBJ whole genome shotgun (WGS) entry which is preliminary data.</text>
</comment>
<dbReference type="AlphaFoldDB" id="A0A1Q3CIS7"/>
<dbReference type="Proteomes" id="UP000187406">
    <property type="component" value="Unassembled WGS sequence"/>
</dbReference>
<dbReference type="InParanoid" id="A0A1Q3CIS7"/>
<sequence>MLHTQPITHLPVLLPRRFQPQIKNSKNPRPNRINSREKIQNSERTKMKKNNTRIRVMSSSISSGFDYGHQDEPVIYCHCGLKAPRLTSWSDSSPGRRLFSYPNYKSTNFFSGMMKRCPTEHMKC</sequence>
<accession>A0A1Q3CIS7</accession>
<gene>
    <name evidence="2" type="ORF">CFOL_v3_23581</name>
</gene>
<feature type="region of interest" description="Disordered" evidence="1">
    <location>
        <begin position="18"/>
        <end position="54"/>
    </location>
</feature>
<dbReference type="OrthoDB" id="2822301at2759"/>
<proteinExistence type="predicted"/>
<evidence type="ECO:0000313" key="3">
    <source>
        <dbReference type="Proteomes" id="UP000187406"/>
    </source>
</evidence>
<protein>
    <submittedName>
        <fullName evidence="2">Uncharacterized protein</fullName>
    </submittedName>
</protein>
<name>A0A1Q3CIS7_CEPFO</name>
<evidence type="ECO:0000313" key="2">
    <source>
        <dbReference type="EMBL" id="GAV80119.1"/>
    </source>
</evidence>
<keyword evidence="3" id="KW-1185">Reference proteome</keyword>
<dbReference type="EMBL" id="BDDD01002120">
    <property type="protein sequence ID" value="GAV80119.1"/>
    <property type="molecule type" value="Genomic_DNA"/>
</dbReference>
<organism evidence="2 3">
    <name type="scientific">Cephalotus follicularis</name>
    <name type="common">Albany pitcher plant</name>
    <dbReference type="NCBI Taxonomy" id="3775"/>
    <lineage>
        <taxon>Eukaryota</taxon>
        <taxon>Viridiplantae</taxon>
        <taxon>Streptophyta</taxon>
        <taxon>Embryophyta</taxon>
        <taxon>Tracheophyta</taxon>
        <taxon>Spermatophyta</taxon>
        <taxon>Magnoliopsida</taxon>
        <taxon>eudicotyledons</taxon>
        <taxon>Gunneridae</taxon>
        <taxon>Pentapetalae</taxon>
        <taxon>rosids</taxon>
        <taxon>fabids</taxon>
        <taxon>Oxalidales</taxon>
        <taxon>Cephalotaceae</taxon>
        <taxon>Cephalotus</taxon>
    </lineage>
</organism>
<evidence type="ECO:0000256" key="1">
    <source>
        <dbReference type="SAM" id="MobiDB-lite"/>
    </source>
</evidence>
<reference evidence="3" key="1">
    <citation type="submission" date="2016-04" db="EMBL/GenBank/DDBJ databases">
        <title>Cephalotus genome sequencing.</title>
        <authorList>
            <person name="Fukushima K."/>
            <person name="Hasebe M."/>
            <person name="Fang X."/>
        </authorList>
    </citation>
    <scope>NUCLEOTIDE SEQUENCE [LARGE SCALE GENOMIC DNA]</scope>
    <source>
        <strain evidence="3">cv. St1</strain>
    </source>
</reference>